<gene>
    <name evidence="1" type="ORF">TKK_014003</name>
</gene>
<sequence>MFISEALDPFLEERLEIWNPLNRSRGKGKRWWWGLKDACPMLLLADRQPASSSRCTRRTDRPFVCDIYLSPELDSFSSRLYETLSGPCARGTIDSPKAAAATATRVATTMGPTFSSPVYNNEELLQAAVAAAAAVLIRITTITPM</sequence>
<comment type="caution">
    <text evidence="1">The sequence shown here is derived from an EMBL/GenBank/DDBJ whole genome shotgun (WGS) entry which is preliminary data.</text>
</comment>
<reference evidence="1 2" key="1">
    <citation type="journal article" date="2024" name="bioRxiv">
        <title>A reference genome for Trichogramma kaykai: A tiny desert-dwelling parasitoid wasp with competing sex-ratio distorters.</title>
        <authorList>
            <person name="Culotta J."/>
            <person name="Lindsey A.R."/>
        </authorList>
    </citation>
    <scope>NUCLEOTIDE SEQUENCE [LARGE SCALE GENOMIC DNA]</scope>
    <source>
        <strain evidence="1 2">KSX58</strain>
    </source>
</reference>
<name>A0ABD2WF14_9HYME</name>
<proteinExistence type="predicted"/>
<organism evidence="1 2">
    <name type="scientific">Trichogramma kaykai</name>
    <dbReference type="NCBI Taxonomy" id="54128"/>
    <lineage>
        <taxon>Eukaryota</taxon>
        <taxon>Metazoa</taxon>
        <taxon>Ecdysozoa</taxon>
        <taxon>Arthropoda</taxon>
        <taxon>Hexapoda</taxon>
        <taxon>Insecta</taxon>
        <taxon>Pterygota</taxon>
        <taxon>Neoptera</taxon>
        <taxon>Endopterygota</taxon>
        <taxon>Hymenoptera</taxon>
        <taxon>Apocrita</taxon>
        <taxon>Proctotrupomorpha</taxon>
        <taxon>Chalcidoidea</taxon>
        <taxon>Trichogrammatidae</taxon>
        <taxon>Trichogramma</taxon>
    </lineage>
</organism>
<dbReference type="AlphaFoldDB" id="A0ABD2WF14"/>
<dbReference type="EMBL" id="JBJJXI010000111">
    <property type="protein sequence ID" value="KAL3391269.1"/>
    <property type="molecule type" value="Genomic_DNA"/>
</dbReference>
<evidence type="ECO:0000313" key="2">
    <source>
        <dbReference type="Proteomes" id="UP001627154"/>
    </source>
</evidence>
<evidence type="ECO:0000313" key="1">
    <source>
        <dbReference type="EMBL" id="KAL3391269.1"/>
    </source>
</evidence>
<accession>A0ABD2WF14</accession>
<protein>
    <submittedName>
        <fullName evidence="1">Uncharacterized protein</fullName>
    </submittedName>
</protein>
<dbReference type="Proteomes" id="UP001627154">
    <property type="component" value="Unassembled WGS sequence"/>
</dbReference>
<keyword evidence="2" id="KW-1185">Reference proteome</keyword>